<accession>A0A4S2AC41</accession>
<evidence type="ECO:0000313" key="5">
    <source>
        <dbReference type="Proteomes" id="UP000305751"/>
    </source>
</evidence>
<dbReference type="EMBL" id="SRZA01000074">
    <property type="protein sequence ID" value="TGX98418.1"/>
    <property type="molecule type" value="Genomic_DNA"/>
</dbReference>
<dbReference type="PANTHER" id="PTHR11022">
    <property type="entry name" value="PEPTIDOGLYCAN RECOGNITION PROTEIN"/>
    <property type="match status" value="1"/>
</dbReference>
<dbReference type="CDD" id="cd06583">
    <property type="entry name" value="PGRP"/>
    <property type="match status" value="1"/>
</dbReference>
<dbReference type="Pfam" id="PF01510">
    <property type="entry name" value="Amidase_2"/>
    <property type="match status" value="1"/>
</dbReference>
<keyword evidence="5" id="KW-1185">Reference proteome</keyword>
<organism evidence="4 5">
    <name type="scientific">Bacteroides acidifaciens</name>
    <dbReference type="NCBI Taxonomy" id="85831"/>
    <lineage>
        <taxon>Bacteria</taxon>
        <taxon>Pseudomonadati</taxon>
        <taxon>Bacteroidota</taxon>
        <taxon>Bacteroidia</taxon>
        <taxon>Bacteroidales</taxon>
        <taxon>Bacteroidaceae</taxon>
        <taxon>Bacteroides</taxon>
    </lineage>
</organism>
<dbReference type="AlphaFoldDB" id="A0A4S2AC41"/>
<dbReference type="SUPFAM" id="SSF55846">
    <property type="entry name" value="N-acetylmuramoyl-L-alanine amidase-like"/>
    <property type="match status" value="1"/>
</dbReference>
<feature type="domain" description="N-acetylmuramoyl-L-alanine amidase" evidence="2">
    <location>
        <begin position="1"/>
        <end position="129"/>
    </location>
</feature>
<comment type="similarity">
    <text evidence="1">Belongs to the N-acetylmuramoyl-L-alanine amidase 2 family.</text>
</comment>
<feature type="domain" description="Peptidoglycan recognition protein family" evidence="3">
    <location>
        <begin position="1"/>
        <end position="123"/>
    </location>
</feature>
<dbReference type="SMART" id="SM00701">
    <property type="entry name" value="PGRP"/>
    <property type="match status" value="1"/>
</dbReference>
<evidence type="ECO:0000259" key="2">
    <source>
        <dbReference type="SMART" id="SM00644"/>
    </source>
</evidence>
<dbReference type="Proteomes" id="UP000305751">
    <property type="component" value="Unassembled WGS sequence"/>
</dbReference>
<dbReference type="InterPro" id="IPR006619">
    <property type="entry name" value="PGRP_domain_met/bac"/>
</dbReference>
<dbReference type="PANTHER" id="PTHR11022:SF41">
    <property type="entry name" value="PEPTIDOGLYCAN-RECOGNITION PROTEIN LC-RELATED"/>
    <property type="match status" value="1"/>
</dbReference>
<evidence type="ECO:0000313" key="4">
    <source>
        <dbReference type="EMBL" id="TGX98418.1"/>
    </source>
</evidence>
<protein>
    <submittedName>
        <fullName evidence="4">N-acetylmuramoyl-L-alanine amidase</fullName>
    </submittedName>
</protein>
<dbReference type="RefSeq" id="WP_136014870.1">
    <property type="nucleotide sequence ID" value="NZ_SRZA01000074.1"/>
</dbReference>
<comment type="caution">
    <text evidence="4">The sequence shown here is derived from an EMBL/GenBank/DDBJ whole genome shotgun (WGS) entry which is preliminary data.</text>
</comment>
<dbReference type="GO" id="GO:0008270">
    <property type="term" value="F:zinc ion binding"/>
    <property type="evidence" value="ECO:0007669"/>
    <property type="project" value="InterPro"/>
</dbReference>
<reference evidence="4 5" key="1">
    <citation type="submission" date="2019-04" db="EMBL/GenBank/DDBJ databases">
        <title>Microbes associate with the intestines of laboratory mice.</title>
        <authorList>
            <person name="Navarre W."/>
            <person name="Wong E."/>
            <person name="Huang K."/>
            <person name="Tropini C."/>
            <person name="Ng K."/>
            <person name="Yu B."/>
        </authorList>
    </citation>
    <scope>NUCLEOTIDE SEQUENCE [LARGE SCALE GENOMIC DNA]</scope>
    <source>
        <strain evidence="4 5">NM70_E10</strain>
    </source>
</reference>
<evidence type="ECO:0000259" key="3">
    <source>
        <dbReference type="SMART" id="SM00701"/>
    </source>
</evidence>
<sequence length="138" mass="15418">MRPVNKIIIHCSATPEGRDYTVAQIRDWHVKGNGWKDIGYHFVIYRDGTVHAGRDINQIGAHTTGQNTGSIGICYVGGLAADGKTPKDTRTDAQKKALRALVDRLCQQYGINRRQVYGHNEFAAKACPCFDVKKEFRV</sequence>
<dbReference type="GO" id="GO:0008745">
    <property type="term" value="F:N-acetylmuramoyl-L-alanine amidase activity"/>
    <property type="evidence" value="ECO:0007669"/>
    <property type="project" value="InterPro"/>
</dbReference>
<dbReference type="InterPro" id="IPR015510">
    <property type="entry name" value="PGRP"/>
</dbReference>
<proteinExistence type="inferred from homology"/>
<evidence type="ECO:0000256" key="1">
    <source>
        <dbReference type="ARBA" id="ARBA00007553"/>
    </source>
</evidence>
<dbReference type="SMART" id="SM00644">
    <property type="entry name" value="Ami_2"/>
    <property type="match status" value="1"/>
</dbReference>
<dbReference type="Gene3D" id="3.40.80.10">
    <property type="entry name" value="Peptidoglycan recognition protein-like"/>
    <property type="match status" value="1"/>
</dbReference>
<dbReference type="InterPro" id="IPR002502">
    <property type="entry name" value="Amidase_domain"/>
</dbReference>
<dbReference type="GO" id="GO:0009253">
    <property type="term" value="P:peptidoglycan catabolic process"/>
    <property type="evidence" value="ECO:0007669"/>
    <property type="project" value="InterPro"/>
</dbReference>
<gene>
    <name evidence="4" type="ORF">E5356_16820</name>
</gene>
<name>A0A4S2AC41_9BACE</name>
<dbReference type="InterPro" id="IPR036505">
    <property type="entry name" value="Amidase/PGRP_sf"/>
</dbReference>